<keyword evidence="3" id="KW-0406">Ion transport</keyword>
<dbReference type="GO" id="GO:0005886">
    <property type="term" value="C:plasma membrane"/>
    <property type="evidence" value="ECO:0007669"/>
    <property type="project" value="InterPro"/>
</dbReference>
<keyword evidence="2" id="KW-0812">Transmembrane</keyword>
<feature type="transmembrane region" description="Helical" evidence="2">
    <location>
        <begin position="29"/>
        <end position="48"/>
    </location>
</feature>
<dbReference type="EMBL" id="CP034459">
    <property type="protein sequence ID" value="QBM89656.1"/>
    <property type="molecule type" value="Genomic_DNA"/>
</dbReference>
<dbReference type="STRING" id="2163413.A0A4P6XTA6"/>
<keyword evidence="4" id="KW-1185">Reference proteome</keyword>
<reference evidence="4" key="1">
    <citation type="submission" date="2019-03" db="EMBL/GenBank/DDBJ databases">
        <title>Snf2 controls pulcherriminic acid biosynthesis and connects pigmentation and antifungal activity of the yeast Metschnikowia pulcherrima.</title>
        <authorList>
            <person name="Gore-Lloyd D."/>
            <person name="Sumann I."/>
            <person name="Brachmann A.O."/>
            <person name="Schneeberger K."/>
            <person name="Ortiz-Merino R.A."/>
            <person name="Moreno-Beltran M."/>
            <person name="Schlaefli M."/>
            <person name="Kirner P."/>
            <person name="Santos Kron A."/>
            <person name="Wolfe K.H."/>
            <person name="Piel J."/>
            <person name="Ahrens C.H."/>
            <person name="Henk D."/>
            <person name="Freimoser F.M."/>
        </authorList>
    </citation>
    <scope>NUCLEOTIDE SEQUENCE [LARGE SCALE GENOMIC DNA]</scope>
    <source>
        <strain evidence="4">APC 1.2</strain>
    </source>
</reference>
<accession>A0A4P6XTA6</accession>
<feature type="transmembrane region" description="Helical" evidence="2">
    <location>
        <begin position="209"/>
        <end position="232"/>
    </location>
</feature>
<evidence type="ECO:0000256" key="1">
    <source>
        <dbReference type="SAM" id="MobiDB-lite"/>
    </source>
</evidence>
<feature type="region of interest" description="Disordered" evidence="1">
    <location>
        <begin position="493"/>
        <end position="522"/>
    </location>
</feature>
<dbReference type="PANTHER" id="PTHR36424">
    <property type="entry name" value="PHEROMONE-REGULATED MEMBRANE PROTEIN 6"/>
    <property type="match status" value="1"/>
</dbReference>
<dbReference type="PANTHER" id="PTHR36424:SF1">
    <property type="entry name" value="LOW AFFINITY K(+) TRANSPORTER 1-RELATED"/>
    <property type="match status" value="1"/>
</dbReference>
<dbReference type="InterPro" id="IPR031606">
    <property type="entry name" value="Kch1/2"/>
</dbReference>
<evidence type="ECO:0000256" key="2">
    <source>
        <dbReference type="SAM" id="Phobius"/>
    </source>
</evidence>
<sequence length="534" mass="60648">MFDSEKEAEGLDSSTFDILKIDAFHNTRFWTVLSFLWVWIVLIFKMAILGGDTYTCVSILVFNRWSTQDYDVYEYKVAKWIFTGCIFFRFLLLAYQVAWGIHIYRTRNIALAYLNNYARLMYAIRSYSYQCLFHEIDQEGFFEWACFHVYTELDNALEVLVADLPRQVINFMTLRYYATGGELNNAILSNIKAIATTNLRLSIILSFQLCTMVLFLFFFFKFLLALVLYIPVKVKVANKGFKLLKAYCYRSVNENVRFLVKRNHKSKAQILDEGVLDLKEIQANPLLGSTSTFDTTSWLRPGDAYPLGLNRYTAMNASANIIYDQTFRGLSASHMALKESLSQLHRPPYHSQSMSSLRENPFADTEMRDLPEYPTNPFAGTSSDTTAVPMRVMPPMRSQTSESLASRRTMGDYEMLAANSKMYNKAFTSTDFVSSHHGSNVSLPYSGIENSSNTHLLQRKFGSTDSTLHASSVSSGQSLIGESKLQKDTSEALLDGTDNDISFDAGSKSSGQSKSDIPYPVRGVSRYFEDHSDV</sequence>
<dbReference type="AlphaFoldDB" id="A0A4P6XTA6"/>
<feature type="transmembrane region" description="Helical" evidence="2">
    <location>
        <begin position="80"/>
        <end position="101"/>
    </location>
</feature>
<protein>
    <submittedName>
        <fullName evidence="3">Potassium channel</fullName>
    </submittedName>
</protein>
<dbReference type="Pfam" id="PF16944">
    <property type="entry name" value="KCH"/>
    <property type="match status" value="1"/>
</dbReference>
<keyword evidence="3" id="KW-0813">Transport</keyword>
<keyword evidence="2" id="KW-0472">Membrane</keyword>
<evidence type="ECO:0000313" key="4">
    <source>
        <dbReference type="Proteomes" id="UP000292447"/>
    </source>
</evidence>
<dbReference type="Proteomes" id="UP000292447">
    <property type="component" value="Chromosome IV"/>
</dbReference>
<name>A0A4P6XTA6_9ASCO</name>
<keyword evidence="3" id="KW-0407">Ion channel</keyword>
<gene>
    <name evidence="3" type="primary">MPUL0D07360</name>
    <name evidence="3" type="ORF">METSCH_D07360</name>
</gene>
<proteinExistence type="predicted"/>
<organism evidence="3 4">
    <name type="scientific">Metschnikowia aff. pulcherrima</name>
    <dbReference type="NCBI Taxonomy" id="2163413"/>
    <lineage>
        <taxon>Eukaryota</taxon>
        <taxon>Fungi</taxon>
        <taxon>Dikarya</taxon>
        <taxon>Ascomycota</taxon>
        <taxon>Saccharomycotina</taxon>
        <taxon>Pichiomycetes</taxon>
        <taxon>Metschnikowiaceae</taxon>
        <taxon>Metschnikowia</taxon>
    </lineage>
</organism>
<evidence type="ECO:0000313" key="3">
    <source>
        <dbReference type="EMBL" id="QBM89656.1"/>
    </source>
</evidence>
<dbReference type="GO" id="GO:0015079">
    <property type="term" value="F:potassium ion transmembrane transporter activity"/>
    <property type="evidence" value="ECO:0007669"/>
    <property type="project" value="InterPro"/>
</dbReference>
<keyword evidence="2" id="KW-1133">Transmembrane helix</keyword>